<accession>A0A061QZL3</accession>
<dbReference type="EMBL" id="GBEZ01023128">
    <property type="protein sequence ID" value="JAC63741.1"/>
    <property type="molecule type" value="Transcribed_RNA"/>
</dbReference>
<protein>
    <submittedName>
        <fullName evidence="1">Uncharacterized protein</fullName>
    </submittedName>
</protein>
<evidence type="ECO:0000313" key="1">
    <source>
        <dbReference type="EMBL" id="JAC63741.1"/>
    </source>
</evidence>
<sequence>HLAAGLHPCAQVFPPRGAEAAFPAPLLCSARSRWATLGIDPVSGLTGVSPPPSPRLYPLLCSFHAFACVVVPPVGPTQGA</sequence>
<gene>
    <name evidence="1" type="ORF">TSPGSL018_19884</name>
</gene>
<proteinExistence type="predicted"/>
<name>A0A061QZL3_9CHLO</name>
<reference evidence="1" key="1">
    <citation type="submission" date="2014-05" db="EMBL/GenBank/DDBJ databases">
        <title>The transcriptome of the halophilic microalga Tetraselmis sp. GSL018 isolated from the Great Salt Lake, Utah.</title>
        <authorList>
            <person name="Jinkerson R.E."/>
            <person name="D'Adamo S."/>
            <person name="Posewitz M.C."/>
        </authorList>
    </citation>
    <scope>NUCLEOTIDE SEQUENCE</scope>
    <source>
        <strain evidence="1">GSL018</strain>
    </source>
</reference>
<feature type="non-terminal residue" evidence="1">
    <location>
        <position position="1"/>
    </location>
</feature>
<dbReference type="AlphaFoldDB" id="A0A061QZL3"/>
<organism evidence="1">
    <name type="scientific">Tetraselmis sp. GSL018</name>
    <dbReference type="NCBI Taxonomy" id="582737"/>
    <lineage>
        <taxon>Eukaryota</taxon>
        <taxon>Viridiplantae</taxon>
        <taxon>Chlorophyta</taxon>
        <taxon>core chlorophytes</taxon>
        <taxon>Chlorodendrophyceae</taxon>
        <taxon>Chlorodendrales</taxon>
        <taxon>Chlorodendraceae</taxon>
        <taxon>Tetraselmis</taxon>
    </lineage>
</organism>